<feature type="transmembrane region" description="Helical" evidence="5">
    <location>
        <begin position="136"/>
        <end position="154"/>
    </location>
</feature>
<protein>
    <recommendedName>
        <fullName evidence="6">Sugar phosphate transporter domain-containing protein</fullName>
    </recommendedName>
</protein>
<dbReference type="InterPro" id="IPR004853">
    <property type="entry name" value="Sugar_P_trans_dom"/>
</dbReference>
<comment type="subcellular location">
    <subcellularLocation>
        <location evidence="1">Membrane</location>
        <topology evidence="1">Multi-pass membrane protein</topology>
    </subcellularLocation>
</comment>
<dbReference type="EMBL" id="OX597836">
    <property type="protein sequence ID" value="CAI9739328.1"/>
    <property type="molecule type" value="Genomic_DNA"/>
</dbReference>
<dbReference type="InterPro" id="IPR050186">
    <property type="entry name" value="TPT_transporter"/>
</dbReference>
<evidence type="ECO:0000313" key="7">
    <source>
        <dbReference type="EMBL" id="CAI9739328.1"/>
    </source>
</evidence>
<evidence type="ECO:0000313" key="8">
    <source>
        <dbReference type="Proteomes" id="UP001162480"/>
    </source>
</evidence>
<feature type="domain" description="Sugar phosphate transporter" evidence="6">
    <location>
        <begin position="11"/>
        <end position="306"/>
    </location>
</feature>
<evidence type="ECO:0000256" key="3">
    <source>
        <dbReference type="ARBA" id="ARBA00022989"/>
    </source>
</evidence>
<dbReference type="AlphaFoldDB" id="A0AA36FMK8"/>
<evidence type="ECO:0000256" key="5">
    <source>
        <dbReference type="SAM" id="Phobius"/>
    </source>
</evidence>
<feature type="transmembrane region" description="Helical" evidence="5">
    <location>
        <begin position="43"/>
        <end position="62"/>
    </location>
</feature>
<dbReference type="Proteomes" id="UP001162480">
    <property type="component" value="Chromosome 23"/>
</dbReference>
<keyword evidence="2 5" id="KW-0812">Transmembrane</keyword>
<evidence type="ECO:0000256" key="1">
    <source>
        <dbReference type="ARBA" id="ARBA00004141"/>
    </source>
</evidence>
<feature type="transmembrane region" description="Helical" evidence="5">
    <location>
        <begin position="287"/>
        <end position="305"/>
    </location>
</feature>
<sequence>MWNETVFFEAMKIVGLCVMWYSSSASGNIVGKMLLTDFPYPMTVTMVQLISISVYLTPLLRLKSVSTSSGHVASIPRNYYMKMIIPLAMGKFLASVSSHVSIWKVSVSYAHTVKATLPLFTVILSRILLGVKQTMYIYVSLLPIIGGVVIATVTELSFDIIGLFSALFSTMGFSLMTIFSKKCLKDTGMHHMRLLVMLARWSALCFFPIWFTYDVRRILINLDTVTSNIKLTTVLILLLLDGFFNTLQNLIAFTILALVSPLSYAVANAMKRIVIITASIMMLRNPVTPVNCFGMFVSILGVMCYNKAKYEQNKAFEREMILPQIQSDSNLLLQGYNNMSKDIRFQNGILSNSKLHMDNTHQFSQSWEPDSKYLEIPSVEKKQRDSRNYYHV</sequence>
<feature type="transmembrane region" description="Helical" evidence="5">
    <location>
        <begin position="225"/>
        <end position="243"/>
    </location>
</feature>
<dbReference type="Pfam" id="PF03151">
    <property type="entry name" value="TPT"/>
    <property type="match status" value="1"/>
</dbReference>
<evidence type="ECO:0000256" key="2">
    <source>
        <dbReference type="ARBA" id="ARBA00022692"/>
    </source>
</evidence>
<proteinExistence type="predicted"/>
<feature type="transmembrane region" description="Helical" evidence="5">
    <location>
        <begin position="160"/>
        <end position="180"/>
    </location>
</feature>
<dbReference type="PANTHER" id="PTHR11132">
    <property type="entry name" value="SOLUTE CARRIER FAMILY 35"/>
    <property type="match status" value="1"/>
</dbReference>
<feature type="transmembrane region" description="Helical" evidence="5">
    <location>
        <begin position="250"/>
        <end position="267"/>
    </location>
</feature>
<evidence type="ECO:0000259" key="6">
    <source>
        <dbReference type="Pfam" id="PF03151"/>
    </source>
</evidence>
<keyword evidence="3 5" id="KW-1133">Transmembrane helix</keyword>
<name>A0AA36FMK8_OCTVU</name>
<feature type="transmembrane region" description="Helical" evidence="5">
    <location>
        <begin position="192"/>
        <end position="213"/>
    </location>
</feature>
<keyword evidence="4 5" id="KW-0472">Membrane</keyword>
<organism evidence="7 8">
    <name type="scientific">Octopus vulgaris</name>
    <name type="common">Common octopus</name>
    <dbReference type="NCBI Taxonomy" id="6645"/>
    <lineage>
        <taxon>Eukaryota</taxon>
        <taxon>Metazoa</taxon>
        <taxon>Spiralia</taxon>
        <taxon>Lophotrochozoa</taxon>
        <taxon>Mollusca</taxon>
        <taxon>Cephalopoda</taxon>
        <taxon>Coleoidea</taxon>
        <taxon>Octopodiformes</taxon>
        <taxon>Octopoda</taxon>
        <taxon>Incirrata</taxon>
        <taxon>Octopodidae</taxon>
        <taxon>Octopus</taxon>
    </lineage>
</organism>
<evidence type="ECO:0000256" key="4">
    <source>
        <dbReference type="ARBA" id="ARBA00023136"/>
    </source>
</evidence>
<reference evidence="7" key="1">
    <citation type="submission" date="2023-08" db="EMBL/GenBank/DDBJ databases">
        <authorList>
            <person name="Alioto T."/>
            <person name="Alioto T."/>
            <person name="Gomez Garrido J."/>
        </authorList>
    </citation>
    <scope>NUCLEOTIDE SEQUENCE</scope>
</reference>
<dbReference type="GO" id="GO:0016020">
    <property type="term" value="C:membrane"/>
    <property type="evidence" value="ECO:0007669"/>
    <property type="project" value="UniProtKB-SubCell"/>
</dbReference>
<accession>A0AA36FMK8</accession>
<gene>
    <name evidence="7" type="ORF">OCTVUL_1B011727</name>
</gene>
<keyword evidence="8" id="KW-1185">Reference proteome</keyword>
<feature type="transmembrane region" description="Helical" evidence="5">
    <location>
        <begin position="83"/>
        <end position="103"/>
    </location>
</feature>